<keyword evidence="5" id="KW-0418">Kinase</keyword>
<dbReference type="PRINTS" id="PR00344">
    <property type="entry name" value="BCTRLSENSOR"/>
</dbReference>
<dbReference type="SUPFAM" id="SSF55874">
    <property type="entry name" value="ATPase domain of HSP90 chaperone/DNA topoisomerase II/histidine kinase"/>
    <property type="match status" value="1"/>
</dbReference>
<feature type="compositionally biased region" description="Polar residues" evidence="7">
    <location>
        <begin position="650"/>
        <end position="666"/>
    </location>
</feature>
<dbReference type="PANTHER" id="PTHR43047">
    <property type="entry name" value="TWO-COMPONENT HISTIDINE PROTEIN KINASE"/>
    <property type="match status" value="1"/>
</dbReference>
<comment type="catalytic activity">
    <reaction evidence="1">
        <text>ATP + protein L-histidine = ADP + protein N-phospho-L-histidine.</text>
        <dbReference type="EC" id="2.7.13.3"/>
    </reaction>
</comment>
<feature type="compositionally biased region" description="Basic and acidic residues" evidence="7">
    <location>
        <begin position="335"/>
        <end position="345"/>
    </location>
</feature>
<evidence type="ECO:0000256" key="7">
    <source>
        <dbReference type="SAM" id="MobiDB-lite"/>
    </source>
</evidence>
<dbReference type="PROSITE" id="PS50112">
    <property type="entry name" value="PAS"/>
    <property type="match status" value="1"/>
</dbReference>
<protein>
    <recommendedName>
        <fullName evidence="2">histidine kinase</fullName>
        <ecNumber evidence="2">2.7.13.3</ecNumber>
    </recommendedName>
</protein>
<dbReference type="EMBL" id="RCWN01000001">
    <property type="protein sequence ID" value="RLQ87241.1"/>
    <property type="molecule type" value="Genomic_DNA"/>
</dbReference>
<dbReference type="InterPro" id="IPR004358">
    <property type="entry name" value="Sig_transdc_His_kin-like_C"/>
</dbReference>
<organism evidence="10 11">
    <name type="scientific">Notoacmeibacter ruber</name>
    <dbReference type="NCBI Taxonomy" id="2670375"/>
    <lineage>
        <taxon>Bacteria</taxon>
        <taxon>Pseudomonadati</taxon>
        <taxon>Pseudomonadota</taxon>
        <taxon>Alphaproteobacteria</taxon>
        <taxon>Hyphomicrobiales</taxon>
        <taxon>Notoacmeibacteraceae</taxon>
        <taxon>Notoacmeibacter</taxon>
    </lineage>
</organism>
<dbReference type="InterPro" id="IPR003661">
    <property type="entry name" value="HisK_dim/P_dom"/>
</dbReference>
<dbReference type="SMART" id="SM00091">
    <property type="entry name" value="PAS"/>
    <property type="match status" value="2"/>
</dbReference>
<evidence type="ECO:0000256" key="2">
    <source>
        <dbReference type="ARBA" id="ARBA00012438"/>
    </source>
</evidence>
<evidence type="ECO:0000313" key="11">
    <source>
        <dbReference type="Proteomes" id="UP000281094"/>
    </source>
</evidence>
<evidence type="ECO:0000259" key="8">
    <source>
        <dbReference type="PROSITE" id="PS50109"/>
    </source>
</evidence>
<dbReference type="GO" id="GO:0000155">
    <property type="term" value="F:phosphorelay sensor kinase activity"/>
    <property type="evidence" value="ECO:0007669"/>
    <property type="project" value="InterPro"/>
</dbReference>
<dbReference type="InterPro" id="IPR036890">
    <property type="entry name" value="HATPase_C_sf"/>
</dbReference>
<dbReference type="CDD" id="cd00130">
    <property type="entry name" value="PAS"/>
    <property type="match status" value="1"/>
</dbReference>
<dbReference type="CDD" id="cd00082">
    <property type="entry name" value="HisKA"/>
    <property type="match status" value="1"/>
</dbReference>
<accession>A0A3L7JCF5</accession>
<evidence type="ECO:0000256" key="5">
    <source>
        <dbReference type="ARBA" id="ARBA00022777"/>
    </source>
</evidence>
<evidence type="ECO:0000256" key="3">
    <source>
        <dbReference type="ARBA" id="ARBA00022553"/>
    </source>
</evidence>
<feature type="coiled-coil region" evidence="6">
    <location>
        <begin position="932"/>
        <end position="959"/>
    </location>
</feature>
<name>A0A3L7JCF5_9HYPH</name>
<dbReference type="Gene3D" id="3.30.565.10">
    <property type="entry name" value="Histidine kinase-like ATPase, C-terminal domain"/>
    <property type="match status" value="1"/>
</dbReference>
<feature type="compositionally biased region" description="Basic and acidic residues" evidence="7">
    <location>
        <begin position="438"/>
        <end position="456"/>
    </location>
</feature>
<evidence type="ECO:0000256" key="1">
    <source>
        <dbReference type="ARBA" id="ARBA00000085"/>
    </source>
</evidence>
<feature type="domain" description="Histidine kinase" evidence="8">
    <location>
        <begin position="959"/>
        <end position="1180"/>
    </location>
</feature>
<keyword evidence="4" id="KW-0808">Transferase</keyword>
<dbReference type="GO" id="GO:0005886">
    <property type="term" value="C:plasma membrane"/>
    <property type="evidence" value="ECO:0007669"/>
    <property type="project" value="TreeGrafter"/>
</dbReference>
<feature type="compositionally biased region" description="Acidic residues" evidence="7">
    <location>
        <begin position="544"/>
        <end position="562"/>
    </location>
</feature>
<dbReference type="Pfam" id="PF02518">
    <property type="entry name" value="HATPase_c"/>
    <property type="match status" value="1"/>
</dbReference>
<dbReference type="Pfam" id="PF08448">
    <property type="entry name" value="PAS_4"/>
    <property type="match status" value="1"/>
</dbReference>
<feature type="region of interest" description="Disordered" evidence="7">
    <location>
        <begin position="537"/>
        <end position="603"/>
    </location>
</feature>
<dbReference type="Gene3D" id="1.10.287.130">
    <property type="match status" value="1"/>
</dbReference>
<proteinExistence type="predicted"/>
<keyword evidence="11" id="KW-1185">Reference proteome</keyword>
<dbReference type="SUPFAM" id="SSF55785">
    <property type="entry name" value="PYP-like sensor domain (PAS domain)"/>
    <property type="match status" value="1"/>
</dbReference>
<dbReference type="InterPro" id="IPR003594">
    <property type="entry name" value="HATPase_dom"/>
</dbReference>
<gene>
    <name evidence="10" type="ORF">D8780_02455</name>
</gene>
<dbReference type="SUPFAM" id="SSF47384">
    <property type="entry name" value="Homodimeric domain of signal transducing histidine kinase"/>
    <property type="match status" value="1"/>
</dbReference>
<dbReference type="SMART" id="SM00388">
    <property type="entry name" value="HisKA"/>
    <property type="match status" value="1"/>
</dbReference>
<dbReference type="Gene3D" id="3.30.450.20">
    <property type="entry name" value="PAS domain"/>
    <property type="match status" value="1"/>
</dbReference>
<feature type="compositionally biased region" description="Low complexity" evidence="7">
    <location>
        <begin position="367"/>
        <end position="392"/>
    </location>
</feature>
<feature type="region of interest" description="Disordered" evidence="7">
    <location>
        <begin position="427"/>
        <end position="506"/>
    </location>
</feature>
<dbReference type="GO" id="GO:0009927">
    <property type="term" value="F:histidine phosphotransfer kinase activity"/>
    <property type="evidence" value="ECO:0007669"/>
    <property type="project" value="TreeGrafter"/>
</dbReference>
<dbReference type="NCBIfam" id="TIGR00229">
    <property type="entry name" value="sensory_box"/>
    <property type="match status" value="1"/>
</dbReference>
<feature type="compositionally biased region" description="Acidic residues" evidence="7">
    <location>
        <begin position="462"/>
        <end position="472"/>
    </location>
</feature>
<dbReference type="InterPro" id="IPR013656">
    <property type="entry name" value="PAS_4"/>
</dbReference>
<evidence type="ECO:0000256" key="4">
    <source>
        <dbReference type="ARBA" id="ARBA00022679"/>
    </source>
</evidence>
<dbReference type="Proteomes" id="UP000281094">
    <property type="component" value="Unassembled WGS sequence"/>
</dbReference>
<feature type="region of interest" description="Disordered" evidence="7">
    <location>
        <begin position="637"/>
        <end position="666"/>
    </location>
</feature>
<dbReference type="Pfam" id="PF00512">
    <property type="entry name" value="HisKA"/>
    <property type="match status" value="1"/>
</dbReference>
<dbReference type="EC" id="2.7.13.3" evidence="2"/>
<dbReference type="SMART" id="SM00387">
    <property type="entry name" value="HATPase_c"/>
    <property type="match status" value="1"/>
</dbReference>
<dbReference type="InterPro" id="IPR036097">
    <property type="entry name" value="HisK_dim/P_sf"/>
</dbReference>
<evidence type="ECO:0000256" key="6">
    <source>
        <dbReference type="SAM" id="Coils"/>
    </source>
</evidence>
<sequence length="1183" mass="127295">MRLYPFIDIAVLPEVRESFSRGDALAVLTEDAAEIIWVNGPGASFFGSFAIEDLIGEPAPLQAQARRQLRAAGSGVSPRPLLLRVDRGIGARQLAVKARQVELPDGVTAILLIAPGDGPSQAITGFSDEKAVAALLDEKGRHVASDPRLAEINPSPEDILFLRSRLDSEGATSVKQRIGTDWGRVPAALGDLGGSPRHFILFLFLEPASAKDEASPPQSSEDDEDAAGRTEAPLRFLWETDADNRFTIVSESFKRLVGTTGAIEGREFHIVMERLGMDPDHRLDGLMKRRDTWSGRSVDWPIAGTPNAVPTDLAALPLYDRERHFLGYRGYGVAHPDRISPDPEQRGLLFAKGWPDGSRTGDGPQHPASQTQAAAEAQAETQAEPPAMAPAPLRRRSDHSALDRRSRRTLTDAETIAFQSIGAHLREESAKTLPAEESEAKSAPDKRTRAAEERSDLLLSDEVSEPVVEDDDRQTAPTTREAELVDEVSSPPTLSTGDADLEQAGDEAARLAIEAMGWQRSNRLAPEVLARISGLDRQRNVEATSDDGAEDAETSLSEESEGSAESAAVETSPSPDPDYGSAEPAADAAETNENASHSGVPLLTDDGMVADEAAGDAASAVGMSGEDLGVAPVEEPAAEHISEETEAQGDATSDPQVTPSPARSTHLTPSALARLPIASLVLDHGKIAYASRSLLTLTAYRDVATIEESGGFAALFDEAASADGDRRGGPPVQMVKSDGSVVPINAQMQAIGWNEGSALLFAFMPLPGSEEDQADDTPQIEAQDQQAETYAAATDLISEEEAERRVEETAAPLRRHVEELTAILDTATDGVVLLTPEGDIRAMNRSSEALFGDDAESLRDRPFRQLFAYESRLTIDAYLASLRESERASVLNDGREVIGKEKGGGFIPLFITLGKLPANGGYCVVLRDITPWKRVENELRQARRAAEDASAQKTEFLARVSHEVRTPLNAIIGFSELMISERFGPVGNPRYRDYLRDIQKSGNHVLDLVNDLLDISKIEGGHQEMEYEAIGLNEVVADAVAMLQPQANAERVIIRTSLSSGLPDVVADPRSIKQIAINLLTNAVKFTSAGGQVIVSTGPNRDGSVALRFRDSGIGMSEEDISQALKPFKQISTLRRTRRDGTGLGLPLTKALVEANKARFSIESEPNIGTLVEVTFPPERVLT</sequence>
<dbReference type="InterPro" id="IPR005467">
    <property type="entry name" value="His_kinase_dom"/>
</dbReference>
<dbReference type="PANTHER" id="PTHR43047:SF72">
    <property type="entry name" value="OSMOSENSING HISTIDINE PROTEIN KINASE SLN1"/>
    <property type="match status" value="1"/>
</dbReference>
<dbReference type="RefSeq" id="WP_121644208.1">
    <property type="nucleotide sequence ID" value="NZ_RCWN01000001.1"/>
</dbReference>
<dbReference type="PROSITE" id="PS50109">
    <property type="entry name" value="HIS_KIN"/>
    <property type="match status" value="1"/>
</dbReference>
<dbReference type="AlphaFoldDB" id="A0A3L7JCF5"/>
<reference evidence="10 11" key="1">
    <citation type="submission" date="2018-10" db="EMBL/GenBank/DDBJ databases">
        <title>Notoacmeibacter sp. M2BS9Y-3-1, whole genome shotgun sequence.</title>
        <authorList>
            <person name="Tuo L."/>
        </authorList>
    </citation>
    <scope>NUCLEOTIDE SEQUENCE [LARGE SCALE GENOMIC DNA]</scope>
    <source>
        <strain evidence="10 11">M2BS9Y-3-1</strain>
    </source>
</reference>
<evidence type="ECO:0000259" key="9">
    <source>
        <dbReference type="PROSITE" id="PS50112"/>
    </source>
</evidence>
<dbReference type="InterPro" id="IPR035965">
    <property type="entry name" value="PAS-like_dom_sf"/>
</dbReference>
<evidence type="ECO:0000313" key="10">
    <source>
        <dbReference type="EMBL" id="RLQ87241.1"/>
    </source>
</evidence>
<keyword evidence="6" id="KW-0175">Coiled coil</keyword>
<keyword evidence="3" id="KW-0597">Phosphoprotein</keyword>
<dbReference type="InterPro" id="IPR000014">
    <property type="entry name" value="PAS"/>
</dbReference>
<feature type="compositionally biased region" description="Low complexity" evidence="7">
    <location>
        <begin position="563"/>
        <end position="572"/>
    </location>
</feature>
<feature type="region of interest" description="Disordered" evidence="7">
    <location>
        <begin position="335"/>
        <end position="408"/>
    </location>
</feature>
<feature type="domain" description="PAS" evidence="9">
    <location>
        <begin position="816"/>
        <end position="886"/>
    </location>
</feature>
<comment type="caution">
    <text evidence="10">The sequence shown here is derived from an EMBL/GenBank/DDBJ whole genome shotgun (WGS) entry which is preliminary data.</text>
</comment>